<keyword evidence="3" id="KW-1185">Reference proteome</keyword>
<dbReference type="AlphaFoldDB" id="A0AAD5YXM1"/>
<feature type="compositionally biased region" description="Acidic residues" evidence="1">
    <location>
        <begin position="50"/>
        <end position="75"/>
    </location>
</feature>
<protein>
    <submittedName>
        <fullName evidence="2">Uncharacterized protein</fullName>
    </submittedName>
</protein>
<feature type="compositionally biased region" description="Low complexity" evidence="1">
    <location>
        <begin position="294"/>
        <end position="310"/>
    </location>
</feature>
<reference evidence="2" key="1">
    <citation type="submission" date="2022-07" db="EMBL/GenBank/DDBJ databases">
        <title>Genome Sequence of Leucocoprinus birnbaumii.</title>
        <authorList>
            <person name="Buettner E."/>
        </authorList>
    </citation>
    <scope>NUCLEOTIDE SEQUENCE</scope>
    <source>
        <strain evidence="2">VT141</strain>
    </source>
</reference>
<accession>A0AAD5YXM1</accession>
<comment type="caution">
    <text evidence="2">The sequence shown here is derived from an EMBL/GenBank/DDBJ whole genome shotgun (WGS) entry which is preliminary data.</text>
</comment>
<proteinExistence type="predicted"/>
<feature type="compositionally biased region" description="Basic residues" evidence="1">
    <location>
        <begin position="185"/>
        <end position="205"/>
    </location>
</feature>
<feature type="compositionally biased region" description="Basic residues" evidence="1">
    <location>
        <begin position="265"/>
        <end position="274"/>
    </location>
</feature>
<organism evidence="2 3">
    <name type="scientific">Leucocoprinus birnbaumii</name>
    <dbReference type="NCBI Taxonomy" id="56174"/>
    <lineage>
        <taxon>Eukaryota</taxon>
        <taxon>Fungi</taxon>
        <taxon>Dikarya</taxon>
        <taxon>Basidiomycota</taxon>
        <taxon>Agaricomycotina</taxon>
        <taxon>Agaricomycetes</taxon>
        <taxon>Agaricomycetidae</taxon>
        <taxon>Agaricales</taxon>
        <taxon>Agaricineae</taxon>
        <taxon>Agaricaceae</taxon>
        <taxon>Leucocoprinus</taxon>
    </lineage>
</organism>
<sequence length="416" mass="45770">MIPTVDAIEESSLRKLLRNVVRRENLRVCTTRAPFNIRSVQNEGDVPHEDWDDTDTEFDPDYEEVSSESDEESGYEQDREDAMADNGSGDELYDPLFSLSDLSTASDTDELTGFTHRSQLPQLLRKPLLDDAPSSTSASDEEDGPAAPSYYQPPPLTNCAANAEQVDFERAEAQAQKGGYLTKNKPPKPRSKPHSKTGSKPRSRTGQKPPSTASCDAPRSKVTTVSCEPSASIPPAAGISDATNNPPKPLSTRTRQKPPSTASCRPHRPRRPKAASRESPPPPPPTPQVPPPTASQMPPSTTPPAASHSAEQAREFHDLDYYLNVKKYKLVKWDGIQPVPFLDSHKHVFVCLAGRPTGEGYLRACSDLYDLSTVEFEKAARKRRKPKVWDHKRGFYPTVDVGLTYAQGGPQSPTDI</sequence>
<dbReference type="EMBL" id="JANIEX010000237">
    <property type="protein sequence ID" value="KAJ3570445.1"/>
    <property type="molecule type" value="Genomic_DNA"/>
</dbReference>
<feature type="compositionally biased region" description="Pro residues" evidence="1">
    <location>
        <begin position="279"/>
        <end position="293"/>
    </location>
</feature>
<gene>
    <name evidence="2" type="ORF">NP233_g4403</name>
</gene>
<feature type="region of interest" description="Disordered" evidence="1">
    <location>
        <begin position="40"/>
        <end position="312"/>
    </location>
</feature>
<evidence type="ECO:0000313" key="3">
    <source>
        <dbReference type="Proteomes" id="UP001213000"/>
    </source>
</evidence>
<evidence type="ECO:0000313" key="2">
    <source>
        <dbReference type="EMBL" id="KAJ3570445.1"/>
    </source>
</evidence>
<name>A0AAD5YXM1_9AGAR</name>
<evidence type="ECO:0000256" key="1">
    <source>
        <dbReference type="SAM" id="MobiDB-lite"/>
    </source>
</evidence>
<feature type="compositionally biased region" description="Polar residues" evidence="1">
    <location>
        <begin position="241"/>
        <end position="263"/>
    </location>
</feature>
<dbReference type="Proteomes" id="UP001213000">
    <property type="component" value="Unassembled WGS sequence"/>
</dbReference>